<keyword evidence="10 11" id="KW-0472">Membrane</keyword>
<dbReference type="InterPro" id="IPR014710">
    <property type="entry name" value="RmlC-like_jellyroll"/>
</dbReference>
<evidence type="ECO:0000259" key="13">
    <source>
        <dbReference type="PROSITE" id="PS50893"/>
    </source>
</evidence>
<dbReference type="AlphaFoldDB" id="K9TCN1"/>
<dbReference type="CDD" id="cd18782">
    <property type="entry name" value="ABC_6TM_PrtD_LapB_HlyB_like"/>
    <property type="match status" value="1"/>
</dbReference>
<dbReference type="SUPFAM" id="SSF90123">
    <property type="entry name" value="ABC transporter transmembrane region"/>
    <property type="match status" value="1"/>
</dbReference>
<dbReference type="GO" id="GO:0005886">
    <property type="term" value="C:plasma membrane"/>
    <property type="evidence" value="ECO:0007669"/>
    <property type="project" value="UniProtKB-SubCell"/>
</dbReference>
<reference evidence="16 17" key="1">
    <citation type="submission" date="2012-06" db="EMBL/GenBank/DDBJ databases">
        <title>Finished chromosome of genome of Oscillatoria acuminata PCC 6304.</title>
        <authorList>
            <consortium name="US DOE Joint Genome Institute"/>
            <person name="Gugger M."/>
            <person name="Coursin T."/>
            <person name="Rippka R."/>
            <person name="Tandeau De Marsac N."/>
            <person name="Huntemann M."/>
            <person name="Wei C.-L."/>
            <person name="Han J."/>
            <person name="Detter J.C."/>
            <person name="Han C."/>
            <person name="Tapia R."/>
            <person name="Davenport K."/>
            <person name="Daligault H."/>
            <person name="Erkkila T."/>
            <person name="Gu W."/>
            <person name="Munk A.C.C."/>
            <person name="Teshima H."/>
            <person name="Xu Y."/>
            <person name="Chain P."/>
            <person name="Chen A."/>
            <person name="Krypides N."/>
            <person name="Mavromatis K."/>
            <person name="Markowitz V."/>
            <person name="Szeto E."/>
            <person name="Ivanova N."/>
            <person name="Mikhailova N."/>
            <person name="Ovchinnikova G."/>
            <person name="Pagani I."/>
            <person name="Pati A."/>
            <person name="Goodwin L."/>
            <person name="Peters L."/>
            <person name="Pitluck S."/>
            <person name="Woyke T."/>
            <person name="Kerfeld C."/>
        </authorList>
    </citation>
    <scope>NUCLEOTIDE SEQUENCE [LARGE SCALE GENOMIC DNA]</scope>
    <source>
        <strain evidence="16 17">PCC 6304</strain>
    </source>
</reference>
<feature type="domain" description="ABC transmembrane type-1" evidence="14">
    <location>
        <begin position="483"/>
        <end position="764"/>
    </location>
</feature>
<dbReference type="GO" id="GO:0005524">
    <property type="term" value="F:ATP binding"/>
    <property type="evidence" value="ECO:0007669"/>
    <property type="project" value="UniProtKB-KW"/>
</dbReference>
<evidence type="ECO:0000256" key="3">
    <source>
        <dbReference type="ARBA" id="ARBA00022475"/>
    </source>
</evidence>
<dbReference type="Proteomes" id="UP000010367">
    <property type="component" value="Chromosome"/>
</dbReference>
<keyword evidence="9 11" id="KW-1133">Transmembrane helix</keyword>
<dbReference type="Pfam" id="PF03412">
    <property type="entry name" value="Peptidase_C39"/>
    <property type="match status" value="1"/>
</dbReference>
<evidence type="ECO:0000256" key="1">
    <source>
        <dbReference type="ARBA" id="ARBA00004651"/>
    </source>
</evidence>
<dbReference type="EMBL" id="CP003607">
    <property type="protein sequence ID" value="AFY80270.1"/>
    <property type="molecule type" value="Genomic_DNA"/>
</dbReference>
<feature type="domain" description="Peptidase C39" evidence="15">
    <location>
        <begin position="325"/>
        <end position="441"/>
    </location>
</feature>
<dbReference type="InterPro" id="IPR017871">
    <property type="entry name" value="ABC_transporter-like_CS"/>
</dbReference>
<sequence length="1039" mass="114857">MARTGAKSRVIAVYRGLGASERFIMTSTIDLSQISEFLKKTAPFDRLSDRALENLATHCELLRYRTGQPIFELGKMPTQVAVIYEGQVRELAHDQRSQSMVSLWLAGPGEILGWGSLVRGVAVDSAIASREVICVCIRASTFLEQVKSEQVFREAFEQQAALNEVFELLSGELQRRADATTNAKDLTLQFQPQAVVINLPKGKANLTELDRHHLWFLSTGTIGELNRGSRLIVDANTIGKLPCPDGARVVGLPLFDVAGTPVTPQDNGGAIADSHSAVAPTTPVTPTVVPPIPYAPDRPPEIEAEESTPRGKVKYPFIRGRGPIQGSLACFQMLGKQYQIRVRRDVVERVLENQYNSHGKLTLQSCGSVAAMMGFNGQLVTVPVEVLSRLKAPAMIRWENSFALLFSVSDREVVAAIPSKGIIRRKPQKFIQEWQLVTPTEEGKEGTEQVLLLVPPAEDKQDTFNFWWFLPELGKYKSVLVQVFLASFFVQLFGLANPLITQVIIDKVIGQRSLDTLNILGLLMVLVAVFEGALTWLRTYLFVDTTNRIDLSLGSQVIDHLLRLPLGYFDQRRVGELAGRVSELEKIRQFLTGTALTVVLDALFSVIYIAVMLSYSLLMTAVALAVVPLMALLIAGVSPIVQRLLRKRAERYADTQSYLVEVLSGIQTVKAQNIELTSRWSWYDRYARYISAGFKTVVTSTTASSISTLLNKGSGLALLWVGAHLVLSDPPQMSLGQLIAFRIIASNVTGSLLRFVQVWQTFQETAMSVERLRDILEAHPEADEQDRSNIPMPAVEGAVRFENVSFHFPQSKSLQLANINLEFYPGQFVGIVGQSGSGKSTLMKLLQRLYEPTGGRILLDGYDVSKVELYSLRSQIGVVLQDTLLFNGSVQDNIALTNPDATTDDIIKAAKIGVAHEFIMTLPNGYNSIVGERGSSLSGGQRQRIAIARTVLQNPHLLILDEATSALDYNSERLVCENLAEAFKGRTVFFITHRLTTVKKADVILMMDQGAVVEQGTHDELMALKGLYYCLYQQQESQV</sequence>
<comment type="subcellular location">
    <subcellularLocation>
        <location evidence="1">Cell membrane</location>
        <topology evidence="1">Multi-pass membrane protein</topology>
    </subcellularLocation>
</comment>
<accession>K9TCN1</accession>
<keyword evidence="7" id="KW-0788">Thiol protease</keyword>
<dbReference type="GO" id="GO:0016887">
    <property type="term" value="F:ATP hydrolysis activity"/>
    <property type="evidence" value="ECO:0007669"/>
    <property type="project" value="InterPro"/>
</dbReference>
<dbReference type="GO" id="GO:0008234">
    <property type="term" value="F:cysteine-type peptidase activity"/>
    <property type="evidence" value="ECO:0007669"/>
    <property type="project" value="UniProtKB-KW"/>
</dbReference>
<evidence type="ECO:0000256" key="4">
    <source>
        <dbReference type="ARBA" id="ARBA00022692"/>
    </source>
</evidence>
<organism evidence="16 17">
    <name type="scientific">Oscillatoria acuminata PCC 6304</name>
    <dbReference type="NCBI Taxonomy" id="56110"/>
    <lineage>
        <taxon>Bacteria</taxon>
        <taxon>Bacillati</taxon>
        <taxon>Cyanobacteriota</taxon>
        <taxon>Cyanophyceae</taxon>
        <taxon>Oscillatoriophycideae</taxon>
        <taxon>Oscillatoriales</taxon>
        <taxon>Oscillatoriaceae</taxon>
        <taxon>Oscillatoria</taxon>
    </lineage>
</organism>
<evidence type="ECO:0000259" key="15">
    <source>
        <dbReference type="PROSITE" id="PS50990"/>
    </source>
</evidence>
<proteinExistence type="predicted"/>
<dbReference type="Gene3D" id="1.20.1560.10">
    <property type="entry name" value="ABC transporter type 1, transmembrane domain"/>
    <property type="match status" value="1"/>
</dbReference>
<keyword evidence="6" id="KW-0378">Hydrolase</keyword>
<dbReference type="PANTHER" id="PTHR43394">
    <property type="entry name" value="ATP-DEPENDENT PERMEASE MDL1, MITOCHONDRIAL"/>
    <property type="match status" value="1"/>
</dbReference>
<keyword evidence="2" id="KW-0813">Transport</keyword>
<dbReference type="GO" id="GO:0015421">
    <property type="term" value="F:ABC-type oligopeptide transporter activity"/>
    <property type="evidence" value="ECO:0007669"/>
    <property type="project" value="TreeGrafter"/>
</dbReference>
<gene>
    <name evidence="16" type="ORF">Oscil6304_0524</name>
</gene>
<dbReference type="CDD" id="cd00038">
    <property type="entry name" value="CAP_ED"/>
    <property type="match status" value="1"/>
</dbReference>
<keyword evidence="5" id="KW-0547">Nucleotide-binding</keyword>
<dbReference type="Gene3D" id="2.60.120.10">
    <property type="entry name" value="Jelly Rolls"/>
    <property type="match status" value="1"/>
</dbReference>
<dbReference type="SMART" id="SM00100">
    <property type="entry name" value="cNMP"/>
    <property type="match status" value="1"/>
</dbReference>
<dbReference type="Pfam" id="PF00005">
    <property type="entry name" value="ABC_tran"/>
    <property type="match status" value="1"/>
</dbReference>
<evidence type="ECO:0000313" key="17">
    <source>
        <dbReference type="Proteomes" id="UP000010367"/>
    </source>
</evidence>
<evidence type="ECO:0000256" key="10">
    <source>
        <dbReference type="ARBA" id="ARBA00023136"/>
    </source>
</evidence>
<dbReference type="InterPro" id="IPR011527">
    <property type="entry name" value="ABC1_TM_dom"/>
</dbReference>
<dbReference type="InParanoid" id="K9TCN1"/>
<feature type="transmembrane region" description="Helical" evidence="11">
    <location>
        <begin position="479"/>
        <end position="505"/>
    </location>
</feature>
<dbReference type="PROSITE" id="PS50990">
    <property type="entry name" value="PEPTIDASE_C39"/>
    <property type="match status" value="1"/>
</dbReference>
<protein>
    <submittedName>
        <fullName evidence="16">ABC-type bacteriocin/lantibiotic exporter with N-terminal double-glycine peptidase domain</fullName>
    </submittedName>
</protein>
<evidence type="ECO:0000256" key="11">
    <source>
        <dbReference type="SAM" id="Phobius"/>
    </source>
</evidence>
<feature type="transmembrane region" description="Helical" evidence="11">
    <location>
        <begin position="517"/>
        <end position="537"/>
    </location>
</feature>
<keyword evidence="4 11" id="KW-0812">Transmembrane</keyword>
<keyword evidence="17" id="KW-1185">Reference proteome</keyword>
<dbReference type="PATRIC" id="fig|56110.3.peg.627"/>
<evidence type="ECO:0000256" key="8">
    <source>
        <dbReference type="ARBA" id="ARBA00022840"/>
    </source>
</evidence>
<dbReference type="SMART" id="SM00382">
    <property type="entry name" value="AAA"/>
    <property type="match status" value="1"/>
</dbReference>
<evidence type="ECO:0000256" key="9">
    <source>
        <dbReference type="ARBA" id="ARBA00022989"/>
    </source>
</evidence>
<name>K9TCN1_9CYAN</name>
<dbReference type="InterPro" id="IPR003439">
    <property type="entry name" value="ABC_transporter-like_ATP-bd"/>
</dbReference>
<dbReference type="PROSITE" id="PS00211">
    <property type="entry name" value="ABC_TRANSPORTER_1"/>
    <property type="match status" value="1"/>
</dbReference>
<feature type="transmembrane region" description="Helical" evidence="11">
    <location>
        <begin position="617"/>
        <end position="641"/>
    </location>
</feature>
<dbReference type="InterPro" id="IPR000595">
    <property type="entry name" value="cNMP-bd_dom"/>
</dbReference>
<dbReference type="SUPFAM" id="SSF52540">
    <property type="entry name" value="P-loop containing nucleoside triphosphate hydrolases"/>
    <property type="match status" value="1"/>
</dbReference>
<feature type="domain" description="ABC transporter" evidence="13">
    <location>
        <begin position="799"/>
        <end position="1034"/>
    </location>
</feature>
<dbReference type="Gene3D" id="3.90.70.10">
    <property type="entry name" value="Cysteine proteinases"/>
    <property type="match status" value="1"/>
</dbReference>
<dbReference type="InterPro" id="IPR036640">
    <property type="entry name" value="ABC1_TM_sf"/>
</dbReference>
<evidence type="ECO:0000256" key="6">
    <source>
        <dbReference type="ARBA" id="ARBA00022801"/>
    </source>
</evidence>
<evidence type="ECO:0000256" key="2">
    <source>
        <dbReference type="ARBA" id="ARBA00022448"/>
    </source>
</evidence>
<keyword evidence="8" id="KW-0067">ATP-binding</keyword>
<dbReference type="SUPFAM" id="SSF51206">
    <property type="entry name" value="cAMP-binding domain-like"/>
    <property type="match status" value="1"/>
</dbReference>
<dbReference type="CDD" id="cd02259">
    <property type="entry name" value="Peptidase_C39_like"/>
    <property type="match status" value="1"/>
</dbReference>
<evidence type="ECO:0000256" key="7">
    <source>
        <dbReference type="ARBA" id="ARBA00022807"/>
    </source>
</evidence>
<dbReference type="InterPro" id="IPR027417">
    <property type="entry name" value="P-loop_NTPase"/>
</dbReference>
<keyword evidence="7" id="KW-0645">Protease</keyword>
<evidence type="ECO:0000313" key="16">
    <source>
        <dbReference type="EMBL" id="AFY80270.1"/>
    </source>
</evidence>
<evidence type="ECO:0000259" key="14">
    <source>
        <dbReference type="PROSITE" id="PS50929"/>
    </source>
</evidence>
<dbReference type="PANTHER" id="PTHR43394:SF1">
    <property type="entry name" value="ATP-BINDING CASSETTE SUB-FAMILY B MEMBER 10, MITOCHONDRIAL"/>
    <property type="match status" value="1"/>
</dbReference>
<dbReference type="FunFam" id="3.40.50.300:FF:000221">
    <property type="entry name" value="Multidrug ABC transporter ATP-binding protein"/>
    <property type="match status" value="1"/>
</dbReference>
<dbReference type="InterPro" id="IPR018490">
    <property type="entry name" value="cNMP-bd_dom_sf"/>
</dbReference>
<feature type="transmembrane region" description="Helical" evidence="11">
    <location>
        <begin position="590"/>
        <end position="611"/>
    </location>
</feature>
<dbReference type="GO" id="GO:0006508">
    <property type="term" value="P:proteolysis"/>
    <property type="evidence" value="ECO:0007669"/>
    <property type="project" value="InterPro"/>
</dbReference>
<dbReference type="PROSITE" id="PS50042">
    <property type="entry name" value="CNMP_BINDING_3"/>
    <property type="match status" value="1"/>
</dbReference>
<dbReference type="eggNOG" id="COG2274">
    <property type="taxonomic scope" value="Bacteria"/>
</dbReference>
<dbReference type="KEGG" id="oac:Oscil6304_0524"/>
<keyword evidence="3" id="KW-1003">Cell membrane</keyword>
<dbReference type="InterPro" id="IPR039421">
    <property type="entry name" value="Type_1_exporter"/>
</dbReference>
<dbReference type="STRING" id="56110.Oscil6304_0524"/>
<dbReference type="InterPro" id="IPR003593">
    <property type="entry name" value="AAA+_ATPase"/>
</dbReference>
<dbReference type="PROSITE" id="PS50929">
    <property type="entry name" value="ABC_TM1F"/>
    <property type="match status" value="1"/>
</dbReference>
<dbReference type="HOGENOM" id="CLU_000604_95_0_3"/>
<evidence type="ECO:0000256" key="5">
    <source>
        <dbReference type="ARBA" id="ARBA00022741"/>
    </source>
</evidence>
<dbReference type="InterPro" id="IPR005074">
    <property type="entry name" value="Peptidase_C39"/>
</dbReference>
<dbReference type="Gene3D" id="3.40.50.300">
    <property type="entry name" value="P-loop containing nucleotide triphosphate hydrolases"/>
    <property type="match status" value="1"/>
</dbReference>
<evidence type="ECO:0000259" key="12">
    <source>
        <dbReference type="PROSITE" id="PS50042"/>
    </source>
</evidence>
<dbReference type="Pfam" id="PF00664">
    <property type="entry name" value="ABC_membrane"/>
    <property type="match status" value="1"/>
</dbReference>
<dbReference type="PROSITE" id="PS50893">
    <property type="entry name" value="ABC_TRANSPORTER_2"/>
    <property type="match status" value="1"/>
</dbReference>
<feature type="domain" description="Cyclic nucleotide-binding" evidence="12">
    <location>
        <begin position="43"/>
        <end position="142"/>
    </location>
</feature>
<dbReference type="Pfam" id="PF00027">
    <property type="entry name" value="cNMP_binding"/>
    <property type="match status" value="1"/>
</dbReference>